<reference evidence="2" key="1">
    <citation type="submission" date="2019-11" db="EMBL/GenBank/DDBJ databases">
        <authorList>
            <person name="Liu Y."/>
            <person name="Hou J."/>
            <person name="Li T.-Q."/>
            <person name="Guan C.-H."/>
            <person name="Wu X."/>
            <person name="Wu H.-Z."/>
            <person name="Ling F."/>
            <person name="Zhang R."/>
            <person name="Shi X.-G."/>
            <person name="Ren J.-P."/>
            <person name="Chen E.-F."/>
            <person name="Sun J.-M."/>
        </authorList>
    </citation>
    <scope>NUCLEOTIDE SEQUENCE</scope>
    <source>
        <strain evidence="2">Adult_tree_wgs_1</strain>
        <tissue evidence="2">Leaves</tissue>
    </source>
</reference>
<feature type="region of interest" description="Disordered" evidence="1">
    <location>
        <begin position="1"/>
        <end position="44"/>
    </location>
</feature>
<comment type="caution">
    <text evidence="2">The sequence shown here is derived from an EMBL/GenBank/DDBJ whole genome shotgun (WGS) entry which is preliminary data.</text>
</comment>
<evidence type="ECO:0000313" key="3">
    <source>
        <dbReference type="Proteomes" id="UP000626092"/>
    </source>
</evidence>
<evidence type="ECO:0000256" key="1">
    <source>
        <dbReference type="SAM" id="MobiDB-lite"/>
    </source>
</evidence>
<sequence>MESDDEGSLGSLSAENESWTGAHQATLEPPKSNPELSKGKAPVLHLSRQAPEMMRKAEFLIRKKDLFHVVLSYPITDSTYKYDGDLSLQNNCFSKMNQLVKELKALVSEVNNGKFSHEFGRLATNKVHMVQYNRLMKEIKHNLQAAEKIVATYDFDLVAYIPQAYFVHSHKGDEFGITHKTSAAFEAPDEMVTLAINSAIRQVSAYVKAESF</sequence>
<name>A0A834FWL2_RHOSS</name>
<evidence type="ECO:0000313" key="2">
    <source>
        <dbReference type="EMBL" id="KAF7114641.1"/>
    </source>
</evidence>
<dbReference type="OrthoDB" id="10472812at2759"/>
<accession>A0A834FWL2</accession>
<dbReference type="EMBL" id="WJXA01000195">
    <property type="protein sequence ID" value="KAF7114641.1"/>
    <property type="molecule type" value="Genomic_DNA"/>
</dbReference>
<protein>
    <submittedName>
        <fullName evidence="2">Uncharacterized protein</fullName>
    </submittedName>
</protein>
<organism evidence="2 3">
    <name type="scientific">Rhododendron simsii</name>
    <name type="common">Sims's rhododendron</name>
    <dbReference type="NCBI Taxonomy" id="118357"/>
    <lineage>
        <taxon>Eukaryota</taxon>
        <taxon>Viridiplantae</taxon>
        <taxon>Streptophyta</taxon>
        <taxon>Embryophyta</taxon>
        <taxon>Tracheophyta</taxon>
        <taxon>Spermatophyta</taxon>
        <taxon>Magnoliopsida</taxon>
        <taxon>eudicotyledons</taxon>
        <taxon>Gunneridae</taxon>
        <taxon>Pentapetalae</taxon>
        <taxon>asterids</taxon>
        <taxon>Ericales</taxon>
        <taxon>Ericaceae</taxon>
        <taxon>Ericoideae</taxon>
        <taxon>Rhodoreae</taxon>
        <taxon>Rhododendron</taxon>
    </lineage>
</organism>
<gene>
    <name evidence="2" type="ORF">RHSIM_RhsimUnG0080700</name>
</gene>
<proteinExistence type="predicted"/>
<feature type="compositionally biased region" description="Polar residues" evidence="1">
    <location>
        <begin position="10"/>
        <end position="23"/>
    </location>
</feature>
<dbReference type="Proteomes" id="UP000626092">
    <property type="component" value="Unassembled WGS sequence"/>
</dbReference>
<dbReference type="AlphaFoldDB" id="A0A834FWL2"/>
<keyword evidence="3" id="KW-1185">Reference proteome</keyword>